<feature type="region of interest" description="Disordered" evidence="1">
    <location>
        <begin position="197"/>
        <end position="251"/>
    </location>
</feature>
<feature type="region of interest" description="Disordered" evidence="1">
    <location>
        <begin position="403"/>
        <end position="448"/>
    </location>
</feature>
<sequence length="448" mass="48981">MGDGPPGEVEMEGTAGGSSMVMREEEGGLSSDLKSLTIKLATQGPHKTLPTPRLIQLLFNGVYMLKTTAAIYVWEHPYYPQLYFPASVLHSYFAARSADLQISPGENIAHPENPAQIFATQWTIIVRKKKIDKVVCFANKESLPEKARELAGLVRIDFASVDQWFEESTPIFVHPKDPFKRVDILQSTRHVVVKLPLGRGSHNPTSADAAVTTSEANNNTASNTGPGATSAREGEEYHEEEEEEAEDEESNYRVIADTFSSMHLYETGLPCRFYIPLTRVDASVLRKSSTKTSCPYKGAACYYDVVLPSSPSSPNPTSPQQESEGRKDEIVFKDIIWYYPTPLLESAKISDLVCFYNEKVRIEVDGEVLEQPVTPFSRGGAGGEDKEKFLLSSLSSSSLLLDGQIHKRERGEGDGNAGAGAGAGEDVLDMGSLGKPLGPLKEERGSEG</sequence>
<feature type="compositionally biased region" description="Gly residues" evidence="1">
    <location>
        <begin position="414"/>
        <end position="423"/>
    </location>
</feature>
<reference evidence="3" key="1">
    <citation type="journal article" date="2020" name="Stud. Mycol.">
        <title>101 Dothideomycetes genomes: a test case for predicting lifestyles and emergence of pathogens.</title>
        <authorList>
            <person name="Haridas S."/>
            <person name="Albert R."/>
            <person name="Binder M."/>
            <person name="Bloem J."/>
            <person name="Labutti K."/>
            <person name="Salamov A."/>
            <person name="Andreopoulos B."/>
            <person name="Baker S."/>
            <person name="Barry K."/>
            <person name="Bills G."/>
            <person name="Bluhm B."/>
            <person name="Cannon C."/>
            <person name="Castanera R."/>
            <person name="Culley D."/>
            <person name="Daum C."/>
            <person name="Ezra D."/>
            <person name="Gonzalez J."/>
            <person name="Henrissat B."/>
            <person name="Kuo A."/>
            <person name="Liang C."/>
            <person name="Lipzen A."/>
            <person name="Lutzoni F."/>
            <person name="Magnuson J."/>
            <person name="Mondo S."/>
            <person name="Nolan M."/>
            <person name="Ohm R."/>
            <person name="Pangilinan J."/>
            <person name="Park H.-J."/>
            <person name="Ramirez L."/>
            <person name="Alfaro M."/>
            <person name="Sun H."/>
            <person name="Tritt A."/>
            <person name="Yoshinaga Y."/>
            <person name="Zwiers L.-H."/>
            <person name="Turgeon B."/>
            <person name="Goodwin S."/>
            <person name="Spatafora J."/>
            <person name="Crous P."/>
            <person name="Grigoriev I."/>
        </authorList>
    </citation>
    <scope>NUCLEOTIDE SEQUENCE</scope>
    <source>
        <strain evidence="3">SCOH1-5</strain>
    </source>
</reference>
<dbReference type="PANTHER" id="PTHR34310:SF9">
    <property type="entry name" value="BLR5716 PROTEIN"/>
    <property type="match status" value="1"/>
</dbReference>
<feature type="compositionally biased region" description="Low complexity" evidence="1">
    <location>
        <begin position="209"/>
        <end position="224"/>
    </location>
</feature>
<dbReference type="Gene3D" id="2.170.150.40">
    <property type="entry name" value="Domain of unknown function (DUF427)"/>
    <property type="match status" value="1"/>
</dbReference>
<evidence type="ECO:0000256" key="1">
    <source>
        <dbReference type="SAM" id="MobiDB-lite"/>
    </source>
</evidence>
<feature type="domain" description="DUF427" evidence="2">
    <location>
        <begin position="251"/>
        <end position="358"/>
    </location>
</feature>
<proteinExistence type="predicted"/>
<dbReference type="Pfam" id="PF04248">
    <property type="entry name" value="NTP_transf_9"/>
    <property type="match status" value="1"/>
</dbReference>
<dbReference type="EMBL" id="ML992684">
    <property type="protein sequence ID" value="KAF2209988.1"/>
    <property type="molecule type" value="Genomic_DNA"/>
</dbReference>
<dbReference type="PANTHER" id="PTHR34310">
    <property type="entry name" value="DUF427 DOMAIN PROTEIN (AFU_ORTHOLOGUE AFUA_3G02220)"/>
    <property type="match status" value="1"/>
</dbReference>
<dbReference type="OrthoDB" id="18996at2759"/>
<evidence type="ECO:0000259" key="2">
    <source>
        <dbReference type="Pfam" id="PF04248"/>
    </source>
</evidence>
<accession>A0A6A6F9B9</accession>
<name>A0A6A6F9B9_9PEZI</name>
<feature type="compositionally biased region" description="Basic and acidic residues" evidence="1">
    <location>
        <begin position="404"/>
        <end position="413"/>
    </location>
</feature>
<feature type="compositionally biased region" description="Acidic residues" evidence="1">
    <location>
        <begin position="236"/>
        <end position="249"/>
    </location>
</feature>
<feature type="region of interest" description="Disordered" evidence="1">
    <location>
        <begin position="1"/>
        <end position="26"/>
    </location>
</feature>
<dbReference type="AlphaFoldDB" id="A0A6A6F9B9"/>
<keyword evidence="4" id="KW-1185">Reference proteome</keyword>
<dbReference type="Proteomes" id="UP000799539">
    <property type="component" value="Unassembled WGS sequence"/>
</dbReference>
<dbReference type="InterPro" id="IPR007361">
    <property type="entry name" value="DUF427"/>
</dbReference>
<organism evidence="3 4">
    <name type="scientific">Cercospora zeae-maydis SCOH1-5</name>
    <dbReference type="NCBI Taxonomy" id="717836"/>
    <lineage>
        <taxon>Eukaryota</taxon>
        <taxon>Fungi</taxon>
        <taxon>Dikarya</taxon>
        <taxon>Ascomycota</taxon>
        <taxon>Pezizomycotina</taxon>
        <taxon>Dothideomycetes</taxon>
        <taxon>Dothideomycetidae</taxon>
        <taxon>Mycosphaerellales</taxon>
        <taxon>Mycosphaerellaceae</taxon>
        <taxon>Cercospora</taxon>
    </lineage>
</organism>
<dbReference type="InterPro" id="IPR038694">
    <property type="entry name" value="DUF427_sf"/>
</dbReference>
<evidence type="ECO:0000313" key="3">
    <source>
        <dbReference type="EMBL" id="KAF2209988.1"/>
    </source>
</evidence>
<protein>
    <recommendedName>
        <fullName evidence="2">DUF427 domain-containing protein</fullName>
    </recommendedName>
</protein>
<evidence type="ECO:0000313" key="4">
    <source>
        <dbReference type="Proteomes" id="UP000799539"/>
    </source>
</evidence>
<gene>
    <name evidence="3" type="ORF">CERZMDRAFT_100038</name>
</gene>